<organism evidence="3 4">
    <name type="scientific">Acidithiobacillus thiooxidans</name>
    <name type="common">Thiobacillus thiooxidans</name>
    <dbReference type="NCBI Taxonomy" id="930"/>
    <lineage>
        <taxon>Bacteria</taxon>
        <taxon>Pseudomonadati</taxon>
        <taxon>Pseudomonadota</taxon>
        <taxon>Acidithiobacillia</taxon>
        <taxon>Acidithiobacillales</taxon>
        <taxon>Acidithiobacillaceae</taxon>
        <taxon>Acidithiobacillus</taxon>
    </lineage>
</organism>
<feature type="transmembrane region" description="Helical" evidence="1">
    <location>
        <begin position="57"/>
        <end position="76"/>
    </location>
</feature>
<keyword evidence="1" id="KW-0472">Membrane</keyword>
<keyword evidence="1" id="KW-0812">Transmembrane</keyword>
<reference evidence="3 4" key="1">
    <citation type="journal article" date="2016" name="Int. J. Mol. Sci.">
        <title>Comparative genomics of the extreme acidophile Acidithiobacillus thiooxidans reveals intraspecific divergence and niche adaptation.</title>
        <authorList>
            <person name="Zhang X."/>
            <person name="Feng X."/>
            <person name="Tao J."/>
            <person name="Ma L."/>
            <person name="Xiao Y."/>
            <person name="Liang Y."/>
            <person name="Liu X."/>
            <person name="Yin H."/>
        </authorList>
    </citation>
    <scope>NUCLEOTIDE SEQUENCE [LARGE SCALE GENOMIC DNA]</scope>
    <source>
        <strain evidence="3 4">A02</strain>
    </source>
</reference>
<dbReference type="Pfam" id="PF11906">
    <property type="entry name" value="DUF3426"/>
    <property type="match status" value="1"/>
</dbReference>
<keyword evidence="1" id="KW-1133">Transmembrane helix</keyword>
<dbReference type="GeneID" id="60694702"/>
<evidence type="ECO:0000313" key="3">
    <source>
        <dbReference type="EMBL" id="OCX67907.1"/>
    </source>
</evidence>
<dbReference type="AlphaFoldDB" id="A0A1C2I1S7"/>
<dbReference type="Pfam" id="PF13717">
    <property type="entry name" value="Zn_ribbon_4"/>
    <property type="match status" value="1"/>
</dbReference>
<dbReference type="EMBL" id="LWSA01000326">
    <property type="protein sequence ID" value="OCX67907.1"/>
    <property type="molecule type" value="Genomic_DNA"/>
</dbReference>
<gene>
    <name evidence="3" type="ORF">A6P07_19155</name>
</gene>
<accession>A0A1C2I1S7</accession>
<dbReference type="InterPro" id="IPR021834">
    <property type="entry name" value="DUF3426"/>
</dbReference>
<dbReference type="NCBIfam" id="TIGR02098">
    <property type="entry name" value="MJ0042_CXXC"/>
    <property type="match status" value="1"/>
</dbReference>
<comment type="caution">
    <text evidence="3">The sequence shown here is derived from an EMBL/GenBank/DDBJ whole genome shotgun (WGS) entry which is preliminary data.</text>
</comment>
<dbReference type="STRING" id="930.GCA_002079865_02497"/>
<feature type="domain" description="Zinc finger/thioredoxin putative" evidence="2">
    <location>
        <begin position="1"/>
        <end position="35"/>
    </location>
</feature>
<dbReference type="InterPro" id="IPR011723">
    <property type="entry name" value="Znf/thioredoxin_put"/>
</dbReference>
<dbReference type="Proteomes" id="UP000094893">
    <property type="component" value="Unassembled WGS sequence"/>
</dbReference>
<name>A0A1C2I1S7_ACITH</name>
<evidence type="ECO:0000256" key="1">
    <source>
        <dbReference type="SAM" id="Phobius"/>
    </source>
</evidence>
<protein>
    <recommendedName>
        <fullName evidence="2">Zinc finger/thioredoxin putative domain-containing protein</fullName>
    </recommendedName>
</protein>
<dbReference type="RefSeq" id="WP_024893327.1">
    <property type="nucleotide sequence ID" value="NZ_JAAOMO010000079.1"/>
</dbReference>
<evidence type="ECO:0000313" key="4">
    <source>
        <dbReference type="Proteomes" id="UP000094893"/>
    </source>
</evidence>
<dbReference type="eggNOG" id="COG1273">
    <property type="taxonomic scope" value="Bacteria"/>
</dbReference>
<sequence>MEITCPRCESTFSVEAKALQQHHYQVKCGVCQHVFQVNPDDETSAAGAHLGQRLGRYLLLLIIFLLILALIGQILWSTGVYSYAANSAPIRRAMIQSANTLGTQISWPGPNREMRIVDSHVTALDNHLAEITGKMENLAGHVQAYPVIQVTLSNVYGAPIAHLQFTPKEYLAKPEESISGFLSHTPVQFSIKSPKLIAAAGYQVTLLSQP</sequence>
<evidence type="ECO:0000259" key="2">
    <source>
        <dbReference type="Pfam" id="PF13717"/>
    </source>
</evidence>
<proteinExistence type="predicted"/>